<dbReference type="AlphaFoldDB" id="A0A8T0SJT5"/>
<feature type="region of interest" description="Disordered" evidence="1">
    <location>
        <begin position="131"/>
        <end position="161"/>
    </location>
</feature>
<proteinExistence type="predicted"/>
<feature type="compositionally biased region" description="Acidic residues" evidence="1">
    <location>
        <begin position="142"/>
        <end position="161"/>
    </location>
</feature>
<evidence type="ECO:0000256" key="1">
    <source>
        <dbReference type="SAM" id="MobiDB-lite"/>
    </source>
</evidence>
<accession>A0A8T0SJT5</accession>
<reference evidence="2" key="1">
    <citation type="submission" date="2020-05" db="EMBL/GenBank/DDBJ databases">
        <title>WGS assembly of Panicum virgatum.</title>
        <authorList>
            <person name="Lovell J.T."/>
            <person name="Jenkins J."/>
            <person name="Shu S."/>
            <person name="Juenger T.E."/>
            <person name="Schmutz J."/>
        </authorList>
    </citation>
    <scope>NUCLEOTIDE SEQUENCE</scope>
    <source>
        <strain evidence="2">AP13</strain>
    </source>
</reference>
<dbReference type="Proteomes" id="UP000823388">
    <property type="component" value="Chromosome 5K"/>
</dbReference>
<keyword evidence="3" id="KW-1185">Reference proteome</keyword>
<evidence type="ECO:0000313" key="3">
    <source>
        <dbReference type="Proteomes" id="UP000823388"/>
    </source>
</evidence>
<gene>
    <name evidence="2" type="ORF">PVAP13_5KG259407</name>
</gene>
<protein>
    <submittedName>
        <fullName evidence="2">Uncharacterized protein</fullName>
    </submittedName>
</protein>
<organism evidence="2 3">
    <name type="scientific">Panicum virgatum</name>
    <name type="common">Blackwell switchgrass</name>
    <dbReference type="NCBI Taxonomy" id="38727"/>
    <lineage>
        <taxon>Eukaryota</taxon>
        <taxon>Viridiplantae</taxon>
        <taxon>Streptophyta</taxon>
        <taxon>Embryophyta</taxon>
        <taxon>Tracheophyta</taxon>
        <taxon>Spermatophyta</taxon>
        <taxon>Magnoliopsida</taxon>
        <taxon>Liliopsida</taxon>
        <taxon>Poales</taxon>
        <taxon>Poaceae</taxon>
        <taxon>PACMAD clade</taxon>
        <taxon>Panicoideae</taxon>
        <taxon>Panicodae</taxon>
        <taxon>Paniceae</taxon>
        <taxon>Panicinae</taxon>
        <taxon>Panicum</taxon>
        <taxon>Panicum sect. Hiantes</taxon>
    </lineage>
</organism>
<sequence length="186" mass="21700">MVIDSDLTNYKGLIEEIVDKHPPGYLEVAHVQYFDDVKNTFPEVQSDQELMFMFDKNSKTKVVTKFISYCDPSEPFEPIKEWHNDVQMHPSNADILDDDSDLCNPSPENEHVGIDEEIMYLENADVSEEKYQEKDESYFPEYDNEDVSELEIESESELEADQELVGHEKEHVHNMEYDKKDPPMAV</sequence>
<comment type="caution">
    <text evidence="2">The sequence shown here is derived from an EMBL/GenBank/DDBJ whole genome shotgun (WGS) entry which is preliminary data.</text>
</comment>
<evidence type="ECO:0000313" key="2">
    <source>
        <dbReference type="EMBL" id="KAG2597288.1"/>
    </source>
</evidence>
<dbReference type="EMBL" id="CM029045">
    <property type="protein sequence ID" value="KAG2597288.1"/>
    <property type="molecule type" value="Genomic_DNA"/>
</dbReference>
<name>A0A8T0SJT5_PANVG</name>